<name>A0ABY8H6D5_9MICC</name>
<keyword evidence="3" id="KW-1185">Reference proteome</keyword>
<evidence type="ECO:0000313" key="2">
    <source>
        <dbReference type="EMBL" id="WFP16700.1"/>
    </source>
</evidence>
<gene>
    <name evidence="2" type="ORF">P8192_00810</name>
</gene>
<protein>
    <submittedName>
        <fullName evidence="2">Pyridoxamine 5'-phosphate oxidase family protein</fullName>
    </submittedName>
</protein>
<dbReference type="Pfam" id="PF16242">
    <property type="entry name" value="Pyrid_ox_like"/>
    <property type="match status" value="1"/>
</dbReference>
<proteinExistence type="predicted"/>
<dbReference type="SUPFAM" id="SSF50475">
    <property type="entry name" value="FMN-binding split barrel"/>
    <property type="match status" value="1"/>
</dbReference>
<dbReference type="Proteomes" id="UP001219037">
    <property type="component" value="Chromosome"/>
</dbReference>
<dbReference type="InterPro" id="IPR012349">
    <property type="entry name" value="Split_barrel_FMN-bd"/>
</dbReference>
<dbReference type="PANTHER" id="PTHR34818:SF1">
    <property type="entry name" value="PROTEIN BLI-3"/>
    <property type="match status" value="1"/>
</dbReference>
<dbReference type="Gene3D" id="2.30.110.10">
    <property type="entry name" value="Electron Transport, Fmn-binding Protein, Chain A"/>
    <property type="match status" value="1"/>
</dbReference>
<sequence length="160" mass="17375">MSDQTLNRETVLDVMRSERFVMLSTATREGRIVSHPMTPQQVTDEAEVWFIIGRDSDQSEAIRSNPQVNLAFAEAGSWLSLAGTAEFVDDQAKIDELWTEQAGAYFEQGRQDPNVTLLKVTGDSAQFWGVPGGAVGSTLKLIGAKITGKKPDGTSGTVEL</sequence>
<evidence type="ECO:0000313" key="3">
    <source>
        <dbReference type="Proteomes" id="UP001219037"/>
    </source>
</evidence>
<dbReference type="EMBL" id="CP121252">
    <property type="protein sequence ID" value="WFP16700.1"/>
    <property type="molecule type" value="Genomic_DNA"/>
</dbReference>
<dbReference type="InterPro" id="IPR052917">
    <property type="entry name" value="Stress-Dev_Protein"/>
</dbReference>
<evidence type="ECO:0000259" key="1">
    <source>
        <dbReference type="Pfam" id="PF16242"/>
    </source>
</evidence>
<reference evidence="2 3" key="1">
    <citation type="submission" date="2023-04" db="EMBL/GenBank/DDBJ databases">
        <title>Funneling lignin-derived compounds into biodiesel using alkali-halophilic Citricoccus sp. P2.</title>
        <authorList>
            <person name="Luo C.-B."/>
        </authorList>
    </citation>
    <scope>NUCLEOTIDE SEQUENCE [LARGE SCALE GENOMIC DNA]</scope>
    <source>
        <strain evidence="2 3">P2</strain>
    </source>
</reference>
<organism evidence="2 3">
    <name type="scientific">Citricoccus muralis</name>
    <dbReference type="NCBI Taxonomy" id="169134"/>
    <lineage>
        <taxon>Bacteria</taxon>
        <taxon>Bacillati</taxon>
        <taxon>Actinomycetota</taxon>
        <taxon>Actinomycetes</taxon>
        <taxon>Micrococcales</taxon>
        <taxon>Micrococcaceae</taxon>
        <taxon>Citricoccus</taxon>
    </lineage>
</organism>
<dbReference type="InterPro" id="IPR038725">
    <property type="entry name" value="YdaG_split_barrel_FMN-bd"/>
</dbReference>
<dbReference type="PANTHER" id="PTHR34818">
    <property type="entry name" value="PROTEIN BLI-3"/>
    <property type="match status" value="1"/>
</dbReference>
<accession>A0ABY8H6D5</accession>
<feature type="domain" description="General stress protein FMN-binding split barrel" evidence="1">
    <location>
        <begin position="9"/>
        <end position="152"/>
    </location>
</feature>
<dbReference type="RefSeq" id="WP_278157797.1">
    <property type="nucleotide sequence ID" value="NZ_CP121252.1"/>
</dbReference>